<dbReference type="SUPFAM" id="SSF51120">
    <property type="entry name" value="beta-Roll"/>
    <property type="match status" value="2"/>
</dbReference>
<proteinExistence type="predicted"/>
<dbReference type="PANTHER" id="PTHR38340">
    <property type="entry name" value="S-LAYER PROTEIN"/>
    <property type="match status" value="1"/>
</dbReference>
<evidence type="ECO:0000256" key="1">
    <source>
        <dbReference type="ARBA" id="ARBA00004613"/>
    </source>
</evidence>
<dbReference type="EMBL" id="SLWW01000008">
    <property type="protein sequence ID" value="TCO70811.1"/>
    <property type="molecule type" value="Genomic_DNA"/>
</dbReference>
<dbReference type="PANTHER" id="PTHR38340:SF1">
    <property type="entry name" value="S-LAYER PROTEIN"/>
    <property type="match status" value="1"/>
</dbReference>
<dbReference type="PROSITE" id="PS00330">
    <property type="entry name" value="HEMOLYSIN_CALCIUM"/>
    <property type="match status" value="7"/>
</dbReference>
<reference evidence="3 4" key="1">
    <citation type="submission" date="2019-03" db="EMBL/GenBank/DDBJ databases">
        <title>Genomic Encyclopedia of Type Strains, Phase IV (KMG-IV): sequencing the most valuable type-strain genomes for metagenomic binning, comparative biology and taxonomic classification.</title>
        <authorList>
            <person name="Goeker M."/>
        </authorList>
    </citation>
    <scope>NUCLEOTIDE SEQUENCE [LARGE SCALE GENOMIC DNA]</scope>
    <source>
        <strain evidence="3 4">DSM 4868</strain>
    </source>
</reference>
<dbReference type="Pfam" id="PF00353">
    <property type="entry name" value="HemolysinCabind"/>
    <property type="match status" value="4"/>
</dbReference>
<organism evidence="3 4">
    <name type="scientific">Rhodovulum euryhalinum</name>
    <dbReference type="NCBI Taxonomy" id="35805"/>
    <lineage>
        <taxon>Bacteria</taxon>
        <taxon>Pseudomonadati</taxon>
        <taxon>Pseudomonadota</taxon>
        <taxon>Alphaproteobacteria</taxon>
        <taxon>Rhodobacterales</taxon>
        <taxon>Paracoccaceae</taxon>
        <taxon>Rhodovulum</taxon>
    </lineage>
</organism>
<comment type="subcellular location">
    <subcellularLocation>
        <location evidence="1">Secreted</location>
    </subcellularLocation>
</comment>
<dbReference type="InterPro" id="IPR018511">
    <property type="entry name" value="Hemolysin-typ_Ca-bd_CS"/>
</dbReference>
<dbReference type="SUPFAM" id="SSF51445">
    <property type="entry name" value="(Trans)glycosidases"/>
    <property type="match status" value="1"/>
</dbReference>
<dbReference type="Gene3D" id="3.20.20.80">
    <property type="entry name" value="Glycosidases"/>
    <property type="match status" value="1"/>
</dbReference>
<protein>
    <submittedName>
        <fullName evidence="3">Hemolysin type calcium-binding protein</fullName>
    </submittedName>
</protein>
<dbReference type="GO" id="GO:0005576">
    <property type="term" value="C:extracellular region"/>
    <property type="evidence" value="ECO:0007669"/>
    <property type="project" value="UniProtKB-SubCell"/>
</dbReference>
<dbReference type="Gene3D" id="2.150.10.10">
    <property type="entry name" value="Serralysin-like metalloprotease, C-terminal"/>
    <property type="match status" value="3"/>
</dbReference>
<comment type="caution">
    <text evidence="3">The sequence shown here is derived from an EMBL/GenBank/DDBJ whole genome shotgun (WGS) entry which is preliminary data.</text>
</comment>
<dbReference type="InterPro" id="IPR011049">
    <property type="entry name" value="Serralysin-like_metalloprot_C"/>
</dbReference>
<evidence type="ECO:0000256" key="2">
    <source>
        <dbReference type="ARBA" id="ARBA00022525"/>
    </source>
</evidence>
<dbReference type="OrthoDB" id="419320at2"/>
<gene>
    <name evidence="3" type="ORF">EV655_10852</name>
</gene>
<dbReference type="AlphaFoldDB" id="A0A4R2KBF1"/>
<name>A0A4R2KBF1_9RHOB</name>
<dbReference type="Proteomes" id="UP000295142">
    <property type="component" value="Unassembled WGS sequence"/>
</dbReference>
<dbReference type="InterPro" id="IPR050557">
    <property type="entry name" value="RTX_toxin/Mannuronan_C5-epim"/>
</dbReference>
<sequence>MQTLGIDIAFGNRVVGAETVTADQFGGIQTGYSGFGTFDAQFTELGLSTLRWPGGTLAETDPDVYGFDIDGLFDGTQLNTPDPDRVRPDLSETLAHCVENELGFSMIIPTLRYADDIDRGVAELAAFLQDLLSGRYGALPADFTLEIGNEYMAHSVLAADPGLYGAIADRFIATIAEALASPAINILGADLTIAVQMGANAADDAAIRAEIAPENLVHVDSLVAHALPFNFGAIDKVEDDPDAHAQDYGETAWQNRADYLAAWSAAITAAGGDGAGVELFMSAMNVGKAAQDLADVNLNYQDYGLRAAGAYLELFATYQSIGMDAAAIWGIAGKQFNAVSHEVDGAIVLDPGGALLMLMAGNIEGMALVDGFQANTRDDLAMAYAWENDAEAVIFLAANDIAADGLGIDLDLGLLTDAVLLEAVRLSAVLSEDTPPGATGLDLMVYEEARLEALVPVVQGDVLSFAFGADYEVVMLRLAKTPVPADPTPVEGGSRADTIDGTAGADVILGHGGNDKLYGNDGDDLLVGGAGNDLLRGGLGDDRLEGEAGNDRLHAGAGQDTVFGGDGDDEILGHGDDDLLLGELGNDTILGGAGADRIDGGDGADWIDGEIGDDRIHGGAGQDALYGGLGSDTIFGGADDDLLDGAGGFDALYGGAGGDTLLGGDGNDVLAGDDGDDHLDGGTGHDALAGGAGADTLRGDLGDDVLSGGAGADLFVFDTAGFGTDRIDDFAAGLDLIDLCGLGLGLSWAGFASACLSEDAFGVTVTAGGGAIDLAGVALADLSEADFLI</sequence>
<evidence type="ECO:0000313" key="3">
    <source>
        <dbReference type="EMBL" id="TCO70811.1"/>
    </source>
</evidence>
<accession>A0A4R2KBF1</accession>
<dbReference type="InterPro" id="IPR017853">
    <property type="entry name" value="GH"/>
</dbReference>
<dbReference type="PRINTS" id="PR00313">
    <property type="entry name" value="CABNDNGRPT"/>
</dbReference>
<keyword evidence="4" id="KW-1185">Reference proteome</keyword>
<evidence type="ECO:0000313" key="4">
    <source>
        <dbReference type="Proteomes" id="UP000295142"/>
    </source>
</evidence>
<keyword evidence="2" id="KW-0964">Secreted</keyword>
<dbReference type="InterPro" id="IPR001343">
    <property type="entry name" value="Hemolysn_Ca-bd"/>
</dbReference>
<dbReference type="GO" id="GO:0005509">
    <property type="term" value="F:calcium ion binding"/>
    <property type="evidence" value="ECO:0007669"/>
    <property type="project" value="InterPro"/>
</dbReference>
<dbReference type="RefSeq" id="WP_132544724.1">
    <property type="nucleotide sequence ID" value="NZ_SLWW01000008.1"/>
</dbReference>